<dbReference type="KEGG" id="clz:BIU88_01395"/>
<dbReference type="Proteomes" id="UP000095185">
    <property type="component" value="Chromosome"/>
</dbReference>
<sequence>MTNSKIEWTESTWNPVTGCTKVSEGCRHCYAESFARRLQGMGVEKYRDGFRLTCHPDALQEPFRWKKPRVVFVNSMSDLFHKDIPLDYIQKVFSVMRQNPHHVFQVLTKRADVLRYYDSEGWLTWPHNVWMGVTVENADNVGRIELLRQTGAKVKFLSCEPLLSALPDLNLTGIDWVIVGGESGRGARQMKEEWVLDIREKCLAANVPFFFKQWGGVNKKAAGRLLEGKVYDGSPMELVGGERLL</sequence>
<dbReference type="AlphaFoldDB" id="A0A1D8CVN1"/>
<dbReference type="Pfam" id="PF07505">
    <property type="entry name" value="DUF5131"/>
    <property type="match status" value="1"/>
</dbReference>
<dbReference type="EMBL" id="CP017305">
    <property type="protein sequence ID" value="AOS82916.1"/>
    <property type="molecule type" value="Genomic_DNA"/>
</dbReference>
<name>A0A1D8CVN1_CHLLM</name>
<reference evidence="1" key="1">
    <citation type="submission" date="2016-09" db="EMBL/GenBank/DDBJ databases">
        <title>Genome sequence of Chlorobaculum limnaeum.</title>
        <authorList>
            <person name="Liu Z."/>
            <person name="Tank M."/>
            <person name="Bryant D.A."/>
        </authorList>
    </citation>
    <scope>NUCLEOTIDE SEQUENCE [LARGE SCALE GENOMIC DNA]</scope>
    <source>
        <strain evidence="1">DSM 1677</strain>
    </source>
</reference>
<gene>
    <name evidence="1" type="ORF">BIU88_01395</name>
</gene>
<dbReference type="RefSeq" id="WP_069808646.1">
    <property type="nucleotide sequence ID" value="NZ_CP017305.1"/>
</dbReference>
<evidence type="ECO:0000313" key="2">
    <source>
        <dbReference type="Proteomes" id="UP000095185"/>
    </source>
</evidence>
<evidence type="ECO:0008006" key="3">
    <source>
        <dbReference type="Google" id="ProtNLM"/>
    </source>
</evidence>
<evidence type="ECO:0000313" key="1">
    <source>
        <dbReference type="EMBL" id="AOS82916.1"/>
    </source>
</evidence>
<dbReference type="OrthoDB" id="9787478at2"/>
<protein>
    <recommendedName>
        <fullName evidence="3">Phage Gp37/Gp68 family protein</fullName>
    </recommendedName>
</protein>
<proteinExistence type="predicted"/>
<accession>A0A1D8CVN1</accession>
<organism evidence="1 2">
    <name type="scientific">Chlorobaculum limnaeum</name>
    <dbReference type="NCBI Taxonomy" id="274537"/>
    <lineage>
        <taxon>Bacteria</taxon>
        <taxon>Pseudomonadati</taxon>
        <taxon>Chlorobiota</taxon>
        <taxon>Chlorobiia</taxon>
        <taxon>Chlorobiales</taxon>
        <taxon>Chlorobiaceae</taxon>
        <taxon>Chlorobaculum</taxon>
    </lineage>
</organism>
<keyword evidence="2" id="KW-1185">Reference proteome</keyword>
<dbReference type="InterPro" id="IPR011101">
    <property type="entry name" value="DUF5131"/>
</dbReference>